<proteinExistence type="predicted"/>
<name>A0ACB8QNP1_9AGAM</name>
<accession>A0ACB8QNP1</accession>
<dbReference type="EMBL" id="MU273519">
    <property type="protein sequence ID" value="KAI0033476.1"/>
    <property type="molecule type" value="Genomic_DNA"/>
</dbReference>
<organism evidence="1 2">
    <name type="scientific">Vararia minispora EC-137</name>
    <dbReference type="NCBI Taxonomy" id="1314806"/>
    <lineage>
        <taxon>Eukaryota</taxon>
        <taxon>Fungi</taxon>
        <taxon>Dikarya</taxon>
        <taxon>Basidiomycota</taxon>
        <taxon>Agaricomycotina</taxon>
        <taxon>Agaricomycetes</taxon>
        <taxon>Russulales</taxon>
        <taxon>Lachnocladiaceae</taxon>
        <taxon>Vararia</taxon>
    </lineage>
</organism>
<dbReference type="Proteomes" id="UP000814128">
    <property type="component" value="Unassembled WGS sequence"/>
</dbReference>
<keyword evidence="2" id="KW-1185">Reference proteome</keyword>
<protein>
    <submittedName>
        <fullName evidence="1">Uncharacterized protein</fullName>
    </submittedName>
</protein>
<reference evidence="1" key="2">
    <citation type="journal article" date="2022" name="New Phytol.">
        <title>Evolutionary transition to the ectomycorrhizal habit in the genomes of a hyperdiverse lineage of mushroom-forming fungi.</title>
        <authorList>
            <person name="Looney B."/>
            <person name="Miyauchi S."/>
            <person name="Morin E."/>
            <person name="Drula E."/>
            <person name="Courty P.E."/>
            <person name="Kohler A."/>
            <person name="Kuo A."/>
            <person name="LaButti K."/>
            <person name="Pangilinan J."/>
            <person name="Lipzen A."/>
            <person name="Riley R."/>
            <person name="Andreopoulos W."/>
            <person name="He G."/>
            <person name="Johnson J."/>
            <person name="Nolan M."/>
            <person name="Tritt A."/>
            <person name="Barry K.W."/>
            <person name="Grigoriev I.V."/>
            <person name="Nagy L.G."/>
            <person name="Hibbett D."/>
            <person name="Henrissat B."/>
            <person name="Matheny P.B."/>
            <person name="Labbe J."/>
            <person name="Martin F.M."/>
        </authorList>
    </citation>
    <scope>NUCLEOTIDE SEQUENCE</scope>
    <source>
        <strain evidence="1">EC-137</strain>
    </source>
</reference>
<sequence>MNRFPTALRPTLYIQTSGDPFYAGLDFDDPNFPILRLCGYNELATVELIRNTTDGPRVEIWTAMEAARFFGFGVKLLEVDCSYGIESLRDALRRVAHFFVHLMCPAPNPQTGLGSIDCKLRDVWPERKYTPDKLFKYAFVARRTMGMSVLGVLKAGYAFEVVNERPFQIYVSAVLFDQEMRTTILFGDEPVRRGETKLLPEGLDATGEPRRIDFEREAGLLQWVRFIVSPRPIGAEGFVYESWMRTGKAPSPVWDSKTIGIDLKCLCSSRSSWNVGAEHDDIDIATYITAASGLALPSSTRFTLALPALIIEAMAPLRRIPASTVAAFAPTIALFTTFQLAIWGSVYLQNMQHPCVSSSPYLIPNF</sequence>
<reference evidence="1" key="1">
    <citation type="submission" date="2021-02" db="EMBL/GenBank/DDBJ databases">
        <authorList>
            <consortium name="DOE Joint Genome Institute"/>
            <person name="Ahrendt S."/>
            <person name="Looney B.P."/>
            <person name="Miyauchi S."/>
            <person name="Morin E."/>
            <person name="Drula E."/>
            <person name="Courty P.E."/>
            <person name="Chicoki N."/>
            <person name="Fauchery L."/>
            <person name="Kohler A."/>
            <person name="Kuo A."/>
            <person name="Labutti K."/>
            <person name="Pangilinan J."/>
            <person name="Lipzen A."/>
            <person name="Riley R."/>
            <person name="Andreopoulos W."/>
            <person name="He G."/>
            <person name="Johnson J."/>
            <person name="Barry K.W."/>
            <person name="Grigoriev I.V."/>
            <person name="Nagy L."/>
            <person name="Hibbett D."/>
            <person name="Henrissat B."/>
            <person name="Matheny P.B."/>
            <person name="Labbe J."/>
            <person name="Martin F."/>
        </authorList>
    </citation>
    <scope>NUCLEOTIDE SEQUENCE</scope>
    <source>
        <strain evidence="1">EC-137</strain>
    </source>
</reference>
<evidence type="ECO:0000313" key="1">
    <source>
        <dbReference type="EMBL" id="KAI0033476.1"/>
    </source>
</evidence>
<comment type="caution">
    <text evidence="1">The sequence shown here is derived from an EMBL/GenBank/DDBJ whole genome shotgun (WGS) entry which is preliminary data.</text>
</comment>
<evidence type="ECO:0000313" key="2">
    <source>
        <dbReference type="Proteomes" id="UP000814128"/>
    </source>
</evidence>
<gene>
    <name evidence="1" type="ORF">K488DRAFT_84917</name>
</gene>